<dbReference type="HOGENOM" id="CLU_2857788_0_0_11"/>
<proteinExistence type="predicted"/>
<reference evidence="1 2" key="1">
    <citation type="journal article" date="2010" name="Cell Res.">
        <title>Complete genome sequence of the rifamycin SV-producing Amycolatopsis mediterranei U32 revealed its genetic characteristics in phylogeny and metabolism.</title>
        <authorList>
            <person name="Zhao W."/>
            <person name="Zhong Y."/>
            <person name="Yuan H."/>
            <person name="Wang J."/>
            <person name="Zheng H."/>
            <person name="Wang Y."/>
            <person name="Cen X."/>
            <person name="Xu F."/>
            <person name="Bai J."/>
            <person name="Han X."/>
            <person name="Lu G."/>
            <person name="Zhu Y."/>
            <person name="Shao Z."/>
            <person name="Yan H."/>
            <person name="Li C."/>
            <person name="Peng N."/>
            <person name="Zhang Z."/>
            <person name="Zhang Y."/>
            <person name="Lin W."/>
            <person name="Fan Y."/>
            <person name="Qin Z."/>
            <person name="Hu Y."/>
            <person name="Zhu B."/>
            <person name="Wang S."/>
            <person name="Ding X."/>
            <person name="Zhao G.P."/>
        </authorList>
    </citation>
    <scope>NUCLEOTIDE SEQUENCE [LARGE SCALE GENOMIC DNA]</scope>
    <source>
        <strain evidence="2">U-32</strain>
    </source>
</reference>
<dbReference type="PATRIC" id="fig|749927.5.peg.451"/>
<dbReference type="AlphaFoldDB" id="A0A0H3CWG9"/>
<dbReference type="RefSeq" id="WP_013222368.1">
    <property type="nucleotide sequence ID" value="NC_014318.1"/>
</dbReference>
<dbReference type="EMBL" id="CP002000">
    <property type="protein sequence ID" value="ADJ42254.1"/>
    <property type="molecule type" value="Genomic_DNA"/>
</dbReference>
<accession>A0A0H3CWG9</accession>
<sequence>MPAVTRRGYTGPAGLRAMQSPAQRIWSKASSLHGGDLAWQRFQHAGREAGWPTALWEAGGEVVA</sequence>
<dbReference type="OrthoDB" id="3771710at2"/>
<gene>
    <name evidence="1" type="ordered locus">AMED_0432</name>
</gene>
<dbReference type="GeneID" id="92868233"/>
<evidence type="ECO:0000313" key="2">
    <source>
        <dbReference type="Proteomes" id="UP000000328"/>
    </source>
</evidence>
<name>A0A0H3CWG9_AMYMU</name>
<dbReference type="Proteomes" id="UP000000328">
    <property type="component" value="Chromosome"/>
</dbReference>
<evidence type="ECO:0000313" key="1">
    <source>
        <dbReference type="EMBL" id="ADJ42254.1"/>
    </source>
</evidence>
<organism evidence="1 2">
    <name type="scientific">Amycolatopsis mediterranei (strain U-32)</name>
    <dbReference type="NCBI Taxonomy" id="749927"/>
    <lineage>
        <taxon>Bacteria</taxon>
        <taxon>Bacillati</taxon>
        <taxon>Actinomycetota</taxon>
        <taxon>Actinomycetes</taxon>
        <taxon>Pseudonocardiales</taxon>
        <taxon>Pseudonocardiaceae</taxon>
        <taxon>Amycolatopsis</taxon>
    </lineage>
</organism>
<dbReference type="eggNOG" id="COG0456">
    <property type="taxonomic scope" value="Bacteria"/>
</dbReference>
<protein>
    <submittedName>
        <fullName evidence="1">Uncharacterized protein</fullName>
    </submittedName>
</protein>
<dbReference type="KEGG" id="amd:AMED_0432"/>